<dbReference type="GO" id="GO:0008705">
    <property type="term" value="F:methionine synthase activity"/>
    <property type="evidence" value="ECO:0007669"/>
    <property type="project" value="InterPro"/>
</dbReference>
<proteinExistence type="predicted"/>
<dbReference type="Gene3D" id="3.40.109.40">
    <property type="match status" value="1"/>
</dbReference>
<dbReference type="InterPro" id="IPR037010">
    <property type="entry name" value="VitB12-dep_Met_synth_activ_sf"/>
</dbReference>
<evidence type="ECO:0000313" key="2">
    <source>
        <dbReference type="Proteomes" id="UP000192731"/>
    </source>
</evidence>
<dbReference type="Proteomes" id="UP000192731">
    <property type="component" value="Unassembled WGS sequence"/>
</dbReference>
<evidence type="ECO:0000313" key="1">
    <source>
        <dbReference type="EMBL" id="SMB86745.1"/>
    </source>
</evidence>
<dbReference type="OrthoDB" id="9816190at2"/>
<gene>
    <name evidence="1" type="ORF">SAMN00017405_1186</name>
</gene>
<dbReference type="STRING" id="656914.SAMN00017405_1186"/>
<dbReference type="EMBL" id="FWWT01000013">
    <property type="protein sequence ID" value="SMB86745.1"/>
    <property type="molecule type" value="Genomic_DNA"/>
</dbReference>
<dbReference type="RefSeq" id="WP_084052578.1">
    <property type="nucleotide sequence ID" value="NZ_FWWT01000013.1"/>
</dbReference>
<sequence length="229" mass="25586">MGKDKFLANFPLNINIPSLVKENPSLKGAQEKIRKLEKLIQPHIFWQELKINSINEDKVNLALNQEKWTIESVYLSLGLKNCTHVTLLALTIGEGLPNYSQECLKKGLFYEASIADILGSHAVEMLADKFGNYLAQNYLSKGLYPSLRFSPGYGDFELDNQAKISASLNTKDSIKVTDNYLLEPVKSITALIGWSSIPKEKTYPTGEAKKGFCQGGQNCAFCKTWACRK</sequence>
<dbReference type="SUPFAM" id="SSF56507">
    <property type="entry name" value="Methionine synthase activation domain-like"/>
    <property type="match status" value="1"/>
</dbReference>
<name>A0A1W1V062_DESTI</name>
<dbReference type="AlphaFoldDB" id="A0A1W1V062"/>
<accession>A0A1W1V062</accession>
<protein>
    <submittedName>
        <fullName evidence="1">Vitamin B12 dependent methionine synthase activation region</fullName>
    </submittedName>
</protein>
<reference evidence="1 2" key="1">
    <citation type="submission" date="2017-04" db="EMBL/GenBank/DDBJ databases">
        <authorList>
            <person name="Afonso C.L."/>
            <person name="Miller P.J."/>
            <person name="Scott M.A."/>
            <person name="Spackman E."/>
            <person name="Goraichik I."/>
            <person name="Dimitrov K.M."/>
            <person name="Suarez D.L."/>
            <person name="Swayne D.E."/>
        </authorList>
    </citation>
    <scope>NUCLEOTIDE SEQUENCE [LARGE SCALE GENOMIC DNA]</scope>
    <source>
        <strain evidence="1 2">DSM 11270</strain>
    </source>
</reference>
<organism evidence="1 2">
    <name type="scientific">Desulfonispora thiosulfatigenes DSM 11270</name>
    <dbReference type="NCBI Taxonomy" id="656914"/>
    <lineage>
        <taxon>Bacteria</taxon>
        <taxon>Bacillati</taxon>
        <taxon>Bacillota</taxon>
        <taxon>Clostridia</taxon>
        <taxon>Eubacteriales</taxon>
        <taxon>Peptococcaceae</taxon>
        <taxon>Desulfonispora</taxon>
    </lineage>
</organism>
<keyword evidence="2" id="KW-1185">Reference proteome</keyword>